<dbReference type="Pfam" id="PF10150">
    <property type="entry name" value="RNase_E_G"/>
    <property type="match status" value="1"/>
</dbReference>
<keyword evidence="3" id="KW-0479">Metal-binding</keyword>
<keyword evidence="2" id="KW-0540">Nuclease</keyword>
<dbReference type="GO" id="GO:0046872">
    <property type="term" value="F:metal ion binding"/>
    <property type="evidence" value="ECO:0007669"/>
    <property type="project" value="UniProtKB-KW"/>
</dbReference>
<sequence>MKYYRLKNEIETVTILYELDRLYQIVVEKNDEIPVGSIVHGRVKKIDKKARLTFVDMGEKEDAFCAEKTGLKAGDDTFFNIRKTPDEEKFYTVDMDLKLEKNSSLLRIIPKKSGEFETKFEKSSIGSSLKDEKNSGIKTKENSCDAKTNKNLFDKNLKDERILLEKWQQIFSMKNTLPIPKIVCKAPTKSEKIIEEQNAELSSDKDEVVALLKNGKQNFERRVDLEKGYLYVDTLPYMTIVDVNSGDYSEFFDSVLNRMEVNKDAMKKLLEIIKLRNLEGVIIMDILKLPGNMNREFLEYLKSEYTEINFHGITRLGMLEMTIKKTGGEKITAEKISSLIGTLENI</sequence>
<dbReference type="AlphaFoldDB" id="A0A2U1E4N1"/>
<keyword evidence="10" id="KW-1185">Reference proteome</keyword>
<keyword evidence="4" id="KW-0255">Endonuclease</keyword>
<dbReference type="InterPro" id="IPR004659">
    <property type="entry name" value="RNase_E/G"/>
</dbReference>
<dbReference type="GO" id="GO:0006364">
    <property type="term" value="P:rRNA processing"/>
    <property type="evidence" value="ECO:0007669"/>
    <property type="project" value="TreeGrafter"/>
</dbReference>
<keyword evidence="6" id="KW-0460">Magnesium</keyword>
<dbReference type="GO" id="GO:0016787">
    <property type="term" value="F:hydrolase activity"/>
    <property type="evidence" value="ECO:0007669"/>
    <property type="project" value="UniProtKB-KW"/>
</dbReference>
<dbReference type="GO" id="GO:0005737">
    <property type="term" value="C:cytoplasm"/>
    <property type="evidence" value="ECO:0007669"/>
    <property type="project" value="TreeGrafter"/>
</dbReference>
<protein>
    <submittedName>
        <fullName evidence="9">Ribonuclease G/E</fullName>
    </submittedName>
</protein>
<dbReference type="Proteomes" id="UP000245793">
    <property type="component" value="Unassembled WGS sequence"/>
</dbReference>
<keyword evidence="5" id="KW-0378">Hydrolase</keyword>
<dbReference type="GO" id="GO:0004519">
    <property type="term" value="F:endonuclease activity"/>
    <property type="evidence" value="ECO:0007669"/>
    <property type="project" value="UniProtKB-KW"/>
</dbReference>
<evidence type="ECO:0000313" key="9">
    <source>
        <dbReference type="EMBL" id="PVY94908.1"/>
    </source>
</evidence>
<feature type="domain" description="RNA-binding protein AU-1/Ribonuclease E/G" evidence="8">
    <location>
        <begin position="213"/>
        <end position="325"/>
    </location>
</feature>
<dbReference type="GO" id="GO:0004540">
    <property type="term" value="F:RNA nuclease activity"/>
    <property type="evidence" value="ECO:0007669"/>
    <property type="project" value="InterPro"/>
</dbReference>
<dbReference type="EMBL" id="QEKV01000003">
    <property type="protein sequence ID" value="PVY94908.1"/>
    <property type="molecule type" value="Genomic_DNA"/>
</dbReference>
<evidence type="ECO:0000256" key="3">
    <source>
        <dbReference type="ARBA" id="ARBA00022723"/>
    </source>
</evidence>
<dbReference type="RefSeq" id="WP_116479910.1">
    <property type="nucleotide sequence ID" value="NZ_QEKV01000003.1"/>
</dbReference>
<evidence type="ECO:0000256" key="2">
    <source>
        <dbReference type="ARBA" id="ARBA00022722"/>
    </source>
</evidence>
<dbReference type="GO" id="GO:0003723">
    <property type="term" value="F:RNA binding"/>
    <property type="evidence" value="ECO:0007669"/>
    <property type="project" value="UniProtKB-KW"/>
</dbReference>
<proteinExistence type="predicted"/>
<evidence type="ECO:0000313" key="10">
    <source>
        <dbReference type="Proteomes" id="UP000245793"/>
    </source>
</evidence>
<evidence type="ECO:0000256" key="5">
    <source>
        <dbReference type="ARBA" id="ARBA00022801"/>
    </source>
</evidence>
<evidence type="ECO:0000256" key="1">
    <source>
        <dbReference type="ARBA" id="ARBA00001946"/>
    </source>
</evidence>
<dbReference type="InterPro" id="IPR019307">
    <property type="entry name" value="RNA-bd_AU-1/RNase_E/G"/>
</dbReference>
<reference evidence="9 10" key="1">
    <citation type="submission" date="2018-04" db="EMBL/GenBank/DDBJ databases">
        <title>Genomic Encyclopedia of Type Strains, Phase IV (KMG-IV): sequencing the most valuable type-strain genomes for metagenomic binning, comparative biology and taxonomic classification.</title>
        <authorList>
            <person name="Goeker M."/>
        </authorList>
    </citation>
    <scope>NUCLEOTIDE SEQUENCE [LARGE SCALE GENOMIC DNA]</scope>
    <source>
        <strain evidence="9 10">DSM 20705</strain>
    </source>
</reference>
<keyword evidence="7" id="KW-0694">RNA-binding</keyword>
<dbReference type="PANTHER" id="PTHR30001:SF1">
    <property type="entry name" value="RIBONUCLEASE E_G-LIKE PROTEIN, CHLOROPLASTIC"/>
    <property type="match status" value="1"/>
</dbReference>
<evidence type="ECO:0000256" key="6">
    <source>
        <dbReference type="ARBA" id="ARBA00022842"/>
    </source>
</evidence>
<gene>
    <name evidence="9" type="ORF">C7381_103147</name>
</gene>
<evidence type="ECO:0000259" key="8">
    <source>
        <dbReference type="Pfam" id="PF10150"/>
    </source>
</evidence>
<comment type="caution">
    <text evidence="9">The sequence shown here is derived from an EMBL/GenBank/DDBJ whole genome shotgun (WGS) entry which is preliminary data.</text>
</comment>
<comment type="cofactor">
    <cofactor evidence="1">
        <name>Mg(2+)</name>
        <dbReference type="ChEBI" id="CHEBI:18420"/>
    </cofactor>
</comment>
<name>A0A2U1E4N1_9FIRM</name>
<accession>A0A2U1E4N1</accession>
<evidence type="ECO:0000256" key="4">
    <source>
        <dbReference type="ARBA" id="ARBA00022759"/>
    </source>
</evidence>
<organism evidence="9 10">
    <name type="scientific">Ezakiella coagulans</name>
    <dbReference type="NCBI Taxonomy" id="46507"/>
    <lineage>
        <taxon>Bacteria</taxon>
        <taxon>Bacillati</taxon>
        <taxon>Bacillota</taxon>
        <taxon>Tissierellia</taxon>
        <taxon>Ezakiella</taxon>
    </lineage>
</organism>
<dbReference type="PANTHER" id="PTHR30001">
    <property type="entry name" value="RIBONUCLEASE"/>
    <property type="match status" value="1"/>
</dbReference>
<evidence type="ECO:0000256" key="7">
    <source>
        <dbReference type="ARBA" id="ARBA00022884"/>
    </source>
</evidence>